<reference evidence="17" key="1">
    <citation type="submission" date="2016-08" db="EMBL/GenBank/DDBJ databases">
        <authorList>
            <person name="Varghese N."/>
            <person name="Submissions Spin"/>
        </authorList>
    </citation>
    <scope>NUCLEOTIDE SEQUENCE [LARGE SCALE GENOMIC DNA]</scope>
    <source>
        <strain evidence="17">R-53248</strain>
    </source>
</reference>
<dbReference type="PANTHER" id="PTHR10566">
    <property type="entry name" value="CHAPERONE-ACTIVITY OF BC1 COMPLEX CABC1 -RELATED"/>
    <property type="match status" value="1"/>
</dbReference>
<dbReference type="Proteomes" id="UP000199670">
    <property type="component" value="Unassembled WGS sequence"/>
</dbReference>
<sequence length="513" mass="59890">MTFFRLFKILTVFRAYQLNELLPKHRSSKWLGILLFCFFWVRPKAKHQEIGERLRQALQELGPVWIKFGQMISTRRDVLPKHIADALAKLQDQVPPFDGKIAKQLIEQALEQPIDYYFSNFDETPLASASIAQVHTAVLNSSQAEVIIKVLRPNILPVIQADIGLMYWVAKQCTKRIKSGERLRAVEIVHDYEMTLLKELDLRKEAYNTARLRDNFINSDILYIPYVYQDLCRKNIIVEERIKGVPIADINQLKQHKVNMKLLAERGVQAFFTQVFRDNFFHADMHPGNIFVDITDPQNPRYIGIDCAIVGILSDDDQHYLAENFLAFFNRDYRKIAETYIASGWVPETTDVIALEMAMRNVCEPAFEKPLAEISFSQILLKLFQVARQFEMDIQPQLTLLEKTLFYIEGLGRQLYPELDLWQTAKPFLENWYQEKYSAKKILQQALESLPKLRNMLPTLPEKLNDYERITKQMNAQLKQIDQQLQRSKKRERNLYGMLGLICILCITILVIN</sequence>
<keyword evidence="12 14" id="KW-0472">Membrane</keyword>
<keyword evidence="9" id="KW-0418">Kinase</keyword>
<evidence type="ECO:0000256" key="1">
    <source>
        <dbReference type="ARBA" id="ARBA00005020"/>
    </source>
</evidence>
<evidence type="ECO:0000256" key="5">
    <source>
        <dbReference type="ARBA" id="ARBA00022679"/>
    </source>
</evidence>
<keyword evidence="4" id="KW-0997">Cell inner membrane</keyword>
<comment type="similarity">
    <text evidence="2">Belongs to the protein kinase superfamily. ADCK protein kinase family.</text>
</comment>
<dbReference type="AlphaFoldDB" id="A0A1C3Z279"/>
<evidence type="ECO:0000256" key="2">
    <source>
        <dbReference type="ARBA" id="ARBA00009670"/>
    </source>
</evidence>
<evidence type="ECO:0000313" key="16">
    <source>
        <dbReference type="EMBL" id="SCB76456.1"/>
    </source>
</evidence>
<feature type="transmembrane region" description="Helical" evidence="14">
    <location>
        <begin position="495"/>
        <end position="512"/>
    </location>
</feature>
<evidence type="ECO:0000256" key="10">
    <source>
        <dbReference type="ARBA" id="ARBA00022840"/>
    </source>
</evidence>
<dbReference type="Pfam" id="PF03109">
    <property type="entry name" value="ABC1"/>
    <property type="match status" value="1"/>
</dbReference>
<dbReference type="NCBIfam" id="NF003404">
    <property type="entry name" value="PRK04750.1"/>
    <property type="match status" value="1"/>
</dbReference>
<keyword evidence="8" id="KW-0547">Nucleotide-binding</keyword>
<organism evidence="16 17">
    <name type="scientific">Gilliamella bombicola</name>
    <dbReference type="NCBI Taxonomy" id="1798182"/>
    <lineage>
        <taxon>Bacteria</taxon>
        <taxon>Pseudomonadati</taxon>
        <taxon>Pseudomonadota</taxon>
        <taxon>Gammaproteobacteria</taxon>
        <taxon>Orbales</taxon>
        <taxon>Orbaceae</taxon>
        <taxon>Gilliamella</taxon>
    </lineage>
</organism>
<dbReference type="RefSeq" id="WP_091346272.1">
    <property type="nucleotide sequence ID" value="NZ_FMAQ01000001.1"/>
</dbReference>
<dbReference type="NCBIfam" id="TIGR01982">
    <property type="entry name" value="UbiB"/>
    <property type="match status" value="1"/>
</dbReference>
<evidence type="ECO:0000256" key="12">
    <source>
        <dbReference type="ARBA" id="ARBA00023136"/>
    </source>
</evidence>
<comment type="pathway">
    <text evidence="1">Cofactor biosynthesis; ubiquinone biosynthesis [regulation].</text>
</comment>
<dbReference type="InterPro" id="IPR010232">
    <property type="entry name" value="UbiB"/>
</dbReference>
<evidence type="ECO:0000256" key="6">
    <source>
        <dbReference type="ARBA" id="ARBA00022688"/>
    </source>
</evidence>
<dbReference type="InterPro" id="IPR050154">
    <property type="entry name" value="UbiB_kinase"/>
</dbReference>
<evidence type="ECO:0000256" key="8">
    <source>
        <dbReference type="ARBA" id="ARBA00022741"/>
    </source>
</evidence>
<dbReference type="OrthoDB" id="9795390at2"/>
<dbReference type="GO" id="GO:0005524">
    <property type="term" value="F:ATP binding"/>
    <property type="evidence" value="ECO:0007669"/>
    <property type="project" value="UniProtKB-KW"/>
</dbReference>
<dbReference type="InterPro" id="IPR045308">
    <property type="entry name" value="UbiB_bact"/>
</dbReference>
<dbReference type="CDD" id="cd13972">
    <property type="entry name" value="UbiB"/>
    <property type="match status" value="1"/>
</dbReference>
<keyword evidence="5" id="KW-0808">Transferase</keyword>
<keyword evidence="11 14" id="KW-1133">Transmembrane helix</keyword>
<proteinExistence type="inferred from homology"/>
<evidence type="ECO:0000256" key="14">
    <source>
        <dbReference type="SAM" id="Phobius"/>
    </source>
</evidence>
<evidence type="ECO:0000256" key="13">
    <source>
        <dbReference type="SAM" id="Coils"/>
    </source>
</evidence>
<evidence type="ECO:0000259" key="15">
    <source>
        <dbReference type="Pfam" id="PF03109"/>
    </source>
</evidence>
<accession>A0A1C3Z279</accession>
<keyword evidence="10" id="KW-0067">ATP-binding</keyword>
<evidence type="ECO:0000313" key="17">
    <source>
        <dbReference type="Proteomes" id="UP000199670"/>
    </source>
</evidence>
<evidence type="ECO:0000256" key="9">
    <source>
        <dbReference type="ARBA" id="ARBA00022777"/>
    </source>
</evidence>
<gene>
    <name evidence="16" type="ORF">GA0061081_101219</name>
</gene>
<evidence type="ECO:0000256" key="7">
    <source>
        <dbReference type="ARBA" id="ARBA00022692"/>
    </source>
</evidence>
<keyword evidence="3" id="KW-1003">Cell membrane</keyword>
<dbReference type="STRING" id="1798182.GA0061081_101219"/>
<dbReference type="GO" id="GO:0006744">
    <property type="term" value="P:ubiquinone biosynthetic process"/>
    <property type="evidence" value="ECO:0007669"/>
    <property type="project" value="UniProtKB-UniPathway"/>
</dbReference>
<evidence type="ECO:0000256" key="11">
    <source>
        <dbReference type="ARBA" id="ARBA00022989"/>
    </source>
</evidence>
<dbReference type="GO" id="GO:0016301">
    <property type="term" value="F:kinase activity"/>
    <property type="evidence" value="ECO:0007669"/>
    <property type="project" value="UniProtKB-KW"/>
</dbReference>
<evidence type="ECO:0000256" key="3">
    <source>
        <dbReference type="ARBA" id="ARBA00022475"/>
    </source>
</evidence>
<dbReference type="SUPFAM" id="SSF56112">
    <property type="entry name" value="Protein kinase-like (PK-like)"/>
    <property type="match status" value="1"/>
</dbReference>
<evidence type="ECO:0000256" key="4">
    <source>
        <dbReference type="ARBA" id="ARBA00022519"/>
    </source>
</evidence>
<feature type="domain" description="ABC1 atypical kinase-like" evidence="15">
    <location>
        <begin position="89"/>
        <end position="339"/>
    </location>
</feature>
<dbReference type="InterPro" id="IPR004147">
    <property type="entry name" value="ABC1_dom"/>
</dbReference>
<protein>
    <submittedName>
        <fullName evidence="16">2-octaprenylphenol hydroxylase</fullName>
    </submittedName>
</protein>
<dbReference type="InterPro" id="IPR011009">
    <property type="entry name" value="Kinase-like_dom_sf"/>
</dbReference>
<dbReference type="PANTHER" id="PTHR10566:SF113">
    <property type="entry name" value="PROTEIN ACTIVITY OF BC1 COMPLEX KINASE 7, CHLOROPLASTIC"/>
    <property type="match status" value="1"/>
</dbReference>
<feature type="coiled-coil region" evidence="13">
    <location>
        <begin position="464"/>
        <end position="491"/>
    </location>
</feature>
<keyword evidence="17" id="KW-1185">Reference proteome</keyword>
<keyword evidence="6" id="KW-0831">Ubiquinone biosynthesis</keyword>
<dbReference type="UniPathway" id="UPA00232"/>
<name>A0A1C3Z279_9GAMM</name>
<dbReference type="EMBL" id="FMAQ01000001">
    <property type="protein sequence ID" value="SCB76456.1"/>
    <property type="molecule type" value="Genomic_DNA"/>
</dbReference>
<keyword evidence="7 14" id="KW-0812">Transmembrane</keyword>
<keyword evidence="13" id="KW-0175">Coiled coil</keyword>